<dbReference type="EnsemblMetazoa" id="ASTEI11652-RA">
    <property type="protein sequence ID" value="ASTEI11652-PA"/>
    <property type="gene ID" value="ASTEI11652"/>
</dbReference>
<evidence type="ECO:0000313" key="14">
    <source>
        <dbReference type="EnsemblMetazoa" id="ASTEI11652-PA"/>
    </source>
</evidence>
<evidence type="ECO:0000256" key="11">
    <source>
        <dbReference type="ARBA" id="ARBA00036320"/>
    </source>
</evidence>
<dbReference type="Pfam" id="PF00089">
    <property type="entry name" value="Trypsin"/>
    <property type="match status" value="1"/>
</dbReference>
<dbReference type="VEuPathDB" id="VectorBase:ASTEI11652"/>
<dbReference type="InterPro" id="IPR009003">
    <property type="entry name" value="Peptidase_S1_PA"/>
</dbReference>
<dbReference type="PROSITE" id="PS50240">
    <property type="entry name" value="TRYPSIN_DOM"/>
    <property type="match status" value="1"/>
</dbReference>
<dbReference type="OMA" id="EANLCIT"/>
<dbReference type="InterPro" id="IPR001254">
    <property type="entry name" value="Trypsin_dom"/>
</dbReference>
<dbReference type="EC" id="3.4.21.4" evidence="12"/>
<keyword evidence="4" id="KW-0732">Signal</keyword>
<dbReference type="SUPFAM" id="SSF50494">
    <property type="entry name" value="Trypsin-like serine proteases"/>
    <property type="match status" value="1"/>
</dbReference>
<dbReference type="InterPro" id="IPR050430">
    <property type="entry name" value="Peptidase_S1"/>
</dbReference>
<dbReference type="VEuPathDB" id="VectorBase:ASTEI20_032721"/>
<dbReference type="InterPro" id="IPR001314">
    <property type="entry name" value="Peptidase_S1A"/>
</dbReference>
<keyword evidence="9" id="KW-1015">Disulfide bond</keyword>
<comment type="subcellular location">
    <subcellularLocation>
        <location evidence="1">Secreted</location>
    </subcellularLocation>
</comment>
<evidence type="ECO:0000313" key="15">
    <source>
        <dbReference type="Proteomes" id="UP000076408"/>
    </source>
</evidence>
<evidence type="ECO:0000256" key="10">
    <source>
        <dbReference type="ARBA" id="ARBA00024195"/>
    </source>
</evidence>
<feature type="domain" description="Peptidase S1" evidence="13">
    <location>
        <begin position="1"/>
        <end position="216"/>
    </location>
</feature>
<dbReference type="PANTHER" id="PTHR24276:SF97">
    <property type="entry name" value="GH13245P2-RELATED"/>
    <property type="match status" value="1"/>
</dbReference>
<keyword evidence="8" id="KW-0865">Zymogen</keyword>
<dbReference type="SMART" id="SM00020">
    <property type="entry name" value="Tryp_SPc"/>
    <property type="match status" value="1"/>
</dbReference>
<protein>
    <recommendedName>
        <fullName evidence="12">trypsin</fullName>
        <ecNumber evidence="12">3.4.21.4</ecNumber>
    </recommendedName>
</protein>
<evidence type="ECO:0000256" key="12">
    <source>
        <dbReference type="ARBA" id="ARBA00038868"/>
    </source>
</evidence>
<evidence type="ECO:0000256" key="9">
    <source>
        <dbReference type="ARBA" id="ARBA00023157"/>
    </source>
</evidence>
<dbReference type="GO" id="GO:0006508">
    <property type="term" value="P:proteolysis"/>
    <property type="evidence" value="ECO:0007669"/>
    <property type="project" value="UniProtKB-KW"/>
</dbReference>
<dbReference type="Proteomes" id="UP000076408">
    <property type="component" value="Unassembled WGS sequence"/>
</dbReference>
<name>A0A182YT66_ANOST</name>
<dbReference type="PRINTS" id="PR00722">
    <property type="entry name" value="CHYMOTRYPSIN"/>
</dbReference>
<keyword evidence="6" id="KW-0378">Hydrolase</keyword>
<keyword evidence="15" id="KW-1185">Reference proteome</keyword>
<evidence type="ECO:0000256" key="7">
    <source>
        <dbReference type="ARBA" id="ARBA00022825"/>
    </source>
</evidence>
<evidence type="ECO:0000256" key="6">
    <source>
        <dbReference type="ARBA" id="ARBA00022801"/>
    </source>
</evidence>
<dbReference type="STRING" id="30069.A0A182YT66"/>
<evidence type="ECO:0000256" key="3">
    <source>
        <dbReference type="ARBA" id="ARBA00022670"/>
    </source>
</evidence>
<dbReference type="GO" id="GO:0005576">
    <property type="term" value="C:extracellular region"/>
    <property type="evidence" value="ECO:0007669"/>
    <property type="project" value="UniProtKB-SubCell"/>
</dbReference>
<reference evidence="15" key="1">
    <citation type="journal article" date="2014" name="Genome Biol.">
        <title>Genome analysis of a major urban malaria vector mosquito, Anopheles stephensi.</title>
        <authorList>
            <person name="Jiang X."/>
            <person name="Peery A."/>
            <person name="Hall A.B."/>
            <person name="Sharma A."/>
            <person name="Chen X.G."/>
            <person name="Waterhouse R.M."/>
            <person name="Komissarov A."/>
            <person name="Riehle M.M."/>
            <person name="Shouche Y."/>
            <person name="Sharakhova M.V."/>
            <person name="Lawson D."/>
            <person name="Pakpour N."/>
            <person name="Arensburger P."/>
            <person name="Davidson V.L."/>
            <person name="Eiglmeier K."/>
            <person name="Emrich S."/>
            <person name="George P."/>
            <person name="Kennedy R.C."/>
            <person name="Mane S.P."/>
            <person name="Maslen G."/>
            <person name="Oringanje C."/>
            <person name="Qi Y."/>
            <person name="Settlage R."/>
            <person name="Tojo M."/>
            <person name="Tubio J.M."/>
            <person name="Unger M.F."/>
            <person name="Wang B."/>
            <person name="Vernick K.D."/>
            <person name="Ribeiro J.M."/>
            <person name="James A.A."/>
            <person name="Michel K."/>
            <person name="Riehle M.A."/>
            <person name="Luckhart S."/>
            <person name="Sharakhov I.V."/>
            <person name="Tu Z."/>
        </authorList>
    </citation>
    <scope>NUCLEOTIDE SEQUENCE [LARGE SCALE GENOMIC DNA]</scope>
    <source>
        <strain evidence="15">Indian</strain>
    </source>
</reference>
<evidence type="ECO:0000256" key="5">
    <source>
        <dbReference type="ARBA" id="ARBA00022757"/>
    </source>
</evidence>
<evidence type="ECO:0000256" key="2">
    <source>
        <dbReference type="ARBA" id="ARBA00022525"/>
    </source>
</evidence>
<evidence type="ECO:0000256" key="4">
    <source>
        <dbReference type="ARBA" id="ARBA00022729"/>
    </source>
</evidence>
<dbReference type="InterPro" id="IPR043504">
    <property type="entry name" value="Peptidase_S1_PA_chymotrypsin"/>
</dbReference>
<reference evidence="14" key="2">
    <citation type="submission" date="2020-05" db="UniProtKB">
        <authorList>
            <consortium name="EnsemblMetazoa"/>
        </authorList>
    </citation>
    <scope>IDENTIFICATION</scope>
    <source>
        <strain evidence="14">Indian</strain>
    </source>
</reference>
<accession>A0A182YT66</accession>
<evidence type="ECO:0000256" key="1">
    <source>
        <dbReference type="ARBA" id="ARBA00004613"/>
    </source>
</evidence>
<sequence length="220" mass="24086">MVSLQIVGQHLCSGTIIGDRWILTARHCVVRVMPCCLSVIVGTNDSEKGDIRHDVDRILPYGSLNASFTKDNIALLRLASPLKFGKRVRKIKYSAAFIPDNATLTVTGWEKGGQDSANNNILTLDVHHVAVDRCRAAYAKEIASNLTSISEANLCITASRTDQGLCHDVSGGPVIWKGQQVAVVSQIMENQTCTLGLTDIQTRVSFYDDWIQRTIADNSD</sequence>
<keyword evidence="2" id="KW-0964">Secreted</keyword>
<dbReference type="AlphaFoldDB" id="A0A182YT66"/>
<dbReference type="GO" id="GO:0004252">
    <property type="term" value="F:serine-type endopeptidase activity"/>
    <property type="evidence" value="ECO:0007669"/>
    <property type="project" value="UniProtKB-EC"/>
</dbReference>
<dbReference type="Gene3D" id="2.40.10.10">
    <property type="entry name" value="Trypsin-like serine proteases"/>
    <property type="match status" value="1"/>
</dbReference>
<comment type="catalytic activity">
    <reaction evidence="11">
        <text>Preferential cleavage: Arg-|-Xaa, Lys-|-Xaa.</text>
        <dbReference type="EC" id="3.4.21.4"/>
    </reaction>
</comment>
<evidence type="ECO:0000259" key="13">
    <source>
        <dbReference type="PROSITE" id="PS50240"/>
    </source>
</evidence>
<organism evidence="14 15">
    <name type="scientific">Anopheles stephensi</name>
    <name type="common">Indo-Pakistan malaria mosquito</name>
    <dbReference type="NCBI Taxonomy" id="30069"/>
    <lineage>
        <taxon>Eukaryota</taxon>
        <taxon>Metazoa</taxon>
        <taxon>Ecdysozoa</taxon>
        <taxon>Arthropoda</taxon>
        <taxon>Hexapoda</taxon>
        <taxon>Insecta</taxon>
        <taxon>Pterygota</taxon>
        <taxon>Neoptera</taxon>
        <taxon>Endopterygota</taxon>
        <taxon>Diptera</taxon>
        <taxon>Nematocera</taxon>
        <taxon>Culicoidea</taxon>
        <taxon>Culicidae</taxon>
        <taxon>Anophelinae</taxon>
        <taxon>Anopheles</taxon>
    </lineage>
</organism>
<dbReference type="PANTHER" id="PTHR24276">
    <property type="entry name" value="POLYSERASE-RELATED"/>
    <property type="match status" value="1"/>
</dbReference>
<dbReference type="GO" id="GO:0007586">
    <property type="term" value="P:digestion"/>
    <property type="evidence" value="ECO:0007669"/>
    <property type="project" value="UniProtKB-KW"/>
</dbReference>
<comment type="similarity">
    <text evidence="10">Belongs to the peptidase S1 family. CLIP subfamily.</text>
</comment>
<keyword evidence="5" id="KW-0222">Digestion</keyword>
<keyword evidence="3" id="KW-0645">Protease</keyword>
<proteinExistence type="inferred from homology"/>
<dbReference type="VEuPathDB" id="VectorBase:ASTE016172"/>
<keyword evidence="7" id="KW-0720">Serine protease</keyword>
<evidence type="ECO:0000256" key="8">
    <source>
        <dbReference type="ARBA" id="ARBA00023145"/>
    </source>
</evidence>